<dbReference type="Proteomes" id="UP000759443">
    <property type="component" value="Unassembled WGS sequence"/>
</dbReference>
<evidence type="ECO:0000313" key="4">
    <source>
        <dbReference type="Proteomes" id="UP000759443"/>
    </source>
</evidence>
<comment type="caution">
    <text evidence="3">The sequence shown here is derived from an EMBL/GenBank/DDBJ whole genome shotgun (WGS) entry which is preliminary data.</text>
</comment>
<dbReference type="EMBL" id="JAGGJU010000016">
    <property type="protein sequence ID" value="MBP1853292.1"/>
    <property type="molecule type" value="Genomic_DNA"/>
</dbReference>
<accession>A0ABS4E5U7</accession>
<gene>
    <name evidence="3" type="ORF">J2Z17_004753</name>
</gene>
<proteinExistence type="predicted"/>
<dbReference type="InterPro" id="IPR045599">
    <property type="entry name" value="DUF6456"/>
</dbReference>
<feature type="region of interest" description="Disordered" evidence="1">
    <location>
        <begin position="269"/>
        <end position="291"/>
    </location>
</feature>
<feature type="compositionally biased region" description="Basic and acidic residues" evidence="1">
    <location>
        <begin position="282"/>
        <end position="291"/>
    </location>
</feature>
<dbReference type="RefSeq" id="WP_209948961.1">
    <property type="nucleotide sequence ID" value="NZ_JAGGJU010000016.1"/>
</dbReference>
<dbReference type="Pfam" id="PF20057">
    <property type="entry name" value="DUF6456"/>
    <property type="match status" value="1"/>
</dbReference>
<evidence type="ECO:0000259" key="2">
    <source>
        <dbReference type="Pfam" id="PF20057"/>
    </source>
</evidence>
<evidence type="ECO:0000256" key="1">
    <source>
        <dbReference type="SAM" id="MobiDB-lite"/>
    </source>
</evidence>
<reference evidence="3 4" key="1">
    <citation type="submission" date="2021-03" db="EMBL/GenBank/DDBJ databases">
        <title>Genomic Encyclopedia of Type Strains, Phase IV (KMG-IV): sequencing the most valuable type-strain genomes for metagenomic binning, comparative biology and taxonomic classification.</title>
        <authorList>
            <person name="Goeker M."/>
        </authorList>
    </citation>
    <scope>NUCLEOTIDE SEQUENCE [LARGE SCALE GENOMIC DNA]</scope>
    <source>
        <strain evidence="3 4">DSM 21600</strain>
    </source>
</reference>
<keyword evidence="4" id="KW-1185">Reference proteome</keyword>
<protein>
    <recommendedName>
        <fullName evidence="2">DUF6456 domain-containing protein</fullName>
    </recommendedName>
</protein>
<feature type="domain" description="DUF6456" evidence="2">
    <location>
        <begin position="137"/>
        <end position="271"/>
    </location>
</feature>
<organism evidence="3 4">
    <name type="scientific">Rhizobium halophytocola</name>
    <dbReference type="NCBI Taxonomy" id="735519"/>
    <lineage>
        <taxon>Bacteria</taxon>
        <taxon>Pseudomonadati</taxon>
        <taxon>Pseudomonadota</taxon>
        <taxon>Alphaproteobacteria</taxon>
        <taxon>Hyphomicrobiales</taxon>
        <taxon>Rhizobiaceae</taxon>
        <taxon>Rhizobium/Agrobacterium group</taxon>
        <taxon>Rhizobium</taxon>
    </lineage>
</organism>
<name>A0ABS4E5U7_9HYPH</name>
<evidence type="ECO:0000313" key="3">
    <source>
        <dbReference type="EMBL" id="MBP1853292.1"/>
    </source>
</evidence>
<sequence length="291" mass="31027">MNDGKRQAAEVTAEATAEVRGEAKAGRNAGMAALGRLLRFVLAGAPCRVTPVGGGFADIAAADGSLRRVPANLVTDGLRRGLLIAGDGAIRPAPEARAFLRRLAADTVEDACATQHRQIERSVLPAGSGELSGPVSRNLKESPLGPLSRLKDRSGVAYFPKPALAAADRLASDFDRAGLQPRITQSWAPRLAEASGRRGVPDNAISDSAAAARRRLDRAMEAMGPDLAGVALDVCCFGKGLELVERERQWPVRAAKLMLRTALLSLARHYQPPKPKPRSRHWGADDFRPQL</sequence>
<feature type="region of interest" description="Disordered" evidence="1">
    <location>
        <begin position="126"/>
        <end position="146"/>
    </location>
</feature>